<keyword evidence="3" id="KW-1185">Reference proteome</keyword>
<gene>
    <name evidence="2" type="ORF">CCH79_00017688</name>
</gene>
<accession>A0A315VLU0</accession>
<dbReference type="AlphaFoldDB" id="A0A315VLU0"/>
<evidence type="ECO:0008006" key="4">
    <source>
        <dbReference type="Google" id="ProtNLM"/>
    </source>
</evidence>
<proteinExistence type="predicted"/>
<sequence>MSWKRNYFASGGSGGTQGVVAAHTMASIAPSKGLSNEPGQNSCFLNSALQLSGRSDWFLLSGKRAASRTCLSSDGSDETGRTEPTPQNSLFGPQNRPIRTRTAALQRPGPVPLPGSALGVPRSCEQTVQYQNPAAYWTRRGGGTEEQTELSQHFLPGPFRFCLCSARLCFWFPLNRPRCPAR</sequence>
<name>A0A315VLU0_GAMAF</name>
<dbReference type="EMBL" id="NHOQ01001985">
    <property type="protein sequence ID" value="PWA20138.1"/>
    <property type="molecule type" value="Genomic_DNA"/>
</dbReference>
<feature type="region of interest" description="Disordered" evidence="1">
    <location>
        <begin position="69"/>
        <end position="95"/>
    </location>
</feature>
<comment type="caution">
    <text evidence="2">The sequence shown here is derived from an EMBL/GenBank/DDBJ whole genome shotgun (WGS) entry which is preliminary data.</text>
</comment>
<dbReference type="Proteomes" id="UP000250572">
    <property type="component" value="Unassembled WGS sequence"/>
</dbReference>
<feature type="compositionally biased region" description="Polar residues" evidence="1">
    <location>
        <begin position="82"/>
        <end position="92"/>
    </location>
</feature>
<evidence type="ECO:0000256" key="1">
    <source>
        <dbReference type="SAM" id="MobiDB-lite"/>
    </source>
</evidence>
<evidence type="ECO:0000313" key="3">
    <source>
        <dbReference type="Proteomes" id="UP000250572"/>
    </source>
</evidence>
<reference evidence="2 3" key="1">
    <citation type="journal article" date="2018" name="G3 (Bethesda)">
        <title>A High-Quality Reference Genome for the Invasive Mosquitofish Gambusia affinis Using a Chicago Library.</title>
        <authorList>
            <person name="Hoffberg S.L."/>
            <person name="Troendle N.J."/>
            <person name="Glenn T.C."/>
            <person name="Mahmud O."/>
            <person name="Louha S."/>
            <person name="Chalopin D."/>
            <person name="Bennetzen J.L."/>
            <person name="Mauricio R."/>
        </authorList>
    </citation>
    <scope>NUCLEOTIDE SEQUENCE [LARGE SCALE GENOMIC DNA]</scope>
    <source>
        <strain evidence="2">NE01/NJP1002.9</strain>
        <tissue evidence="2">Muscle</tissue>
    </source>
</reference>
<organism evidence="2 3">
    <name type="scientific">Gambusia affinis</name>
    <name type="common">Western mosquitofish</name>
    <name type="synonym">Heterandria affinis</name>
    <dbReference type="NCBI Taxonomy" id="33528"/>
    <lineage>
        <taxon>Eukaryota</taxon>
        <taxon>Metazoa</taxon>
        <taxon>Chordata</taxon>
        <taxon>Craniata</taxon>
        <taxon>Vertebrata</taxon>
        <taxon>Euteleostomi</taxon>
        <taxon>Actinopterygii</taxon>
        <taxon>Neopterygii</taxon>
        <taxon>Teleostei</taxon>
        <taxon>Neoteleostei</taxon>
        <taxon>Acanthomorphata</taxon>
        <taxon>Ovalentaria</taxon>
        <taxon>Atherinomorphae</taxon>
        <taxon>Cyprinodontiformes</taxon>
        <taxon>Poeciliidae</taxon>
        <taxon>Poeciliinae</taxon>
        <taxon>Gambusia</taxon>
    </lineage>
</organism>
<protein>
    <recommendedName>
        <fullName evidence="4">USP domain-containing protein</fullName>
    </recommendedName>
</protein>
<evidence type="ECO:0000313" key="2">
    <source>
        <dbReference type="EMBL" id="PWA20138.1"/>
    </source>
</evidence>